<dbReference type="InParanoid" id="A0A6P9AFP3"/>
<dbReference type="GeneID" id="117654174"/>
<feature type="domain" description="Fatty acid desaturase" evidence="15">
    <location>
        <begin position="155"/>
        <end position="356"/>
    </location>
</feature>
<dbReference type="CDD" id="cd03505">
    <property type="entry name" value="Delta9-FADS-like"/>
    <property type="match status" value="1"/>
</dbReference>
<dbReference type="Proteomes" id="UP000515158">
    <property type="component" value="Unplaced"/>
</dbReference>
<evidence type="ECO:0000256" key="13">
    <source>
        <dbReference type="SAM" id="MobiDB-lite"/>
    </source>
</evidence>
<sequence>MSAHRYLNLRPSPSCQSPSRQSPSCQSPSSPAHRLLASVPRDPMTSKFSSDPEVSSMLKDLSQRIASKPTQNGAANGAANGKTTLNGKASLKTATPVADNGAAVDALSVDKPEAKPYQRKIVWFNAIGFLILHLGTLYGIYLGMFEAYLITDIWAFVVGFISAQSVLLGAHRLYTHRSYKATFPLRLLIVLWQTVSSQNCLWVWVRDHRQHHKYSDTNADPHNARRGFFFSHVGWLMVKKHPDVFEAGRKVDMSDIEADWLVMFQKKYYNILYVLLSVLFPTVVPVYLWGETWWNSFFISFLTRTFVVLNVAWLVNSWAHLYGTHPFNQEIMPSESRLVSFLTFGEGWHNFHHTFPWDYRAAEFGQNFNFTCNIIEFFEKIGWAYDLKAAPEELVRKRALRTGDGTHPRYNKEGVPEHLVAEPEPGAEDADLDDEDGEAVLAKVAANKTDSKVAVAVAAERSKEKRG</sequence>
<proteinExistence type="inferred from homology"/>
<organism evidence="17">
    <name type="scientific">Thrips palmi</name>
    <name type="common">Melon thrips</name>
    <dbReference type="NCBI Taxonomy" id="161013"/>
    <lineage>
        <taxon>Eukaryota</taxon>
        <taxon>Metazoa</taxon>
        <taxon>Ecdysozoa</taxon>
        <taxon>Arthropoda</taxon>
        <taxon>Hexapoda</taxon>
        <taxon>Insecta</taxon>
        <taxon>Pterygota</taxon>
        <taxon>Neoptera</taxon>
        <taxon>Paraneoptera</taxon>
        <taxon>Thysanoptera</taxon>
        <taxon>Terebrantia</taxon>
        <taxon>Thripoidea</taxon>
        <taxon>Thripidae</taxon>
        <taxon>Thrips</taxon>
    </lineage>
</organism>
<dbReference type="GO" id="GO:0005789">
    <property type="term" value="C:endoplasmic reticulum membrane"/>
    <property type="evidence" value="ECO:0007669"/>
    <property type="project" value="TreeGrafter"/>
</dbReference>
<comment type="similarity">
    <text evidence="2 12">Belongs to the fatty acid desaturase type 1 family.</text>
</comment>
<evidence type="ECO:0000256" key="5">
    <source>
        <dbReference type="ARBA" id="ARBA00022832"/>
    </source>
</evidence>
<evidence type="ECO:0000256" key="1">
    <source>
        <dbReference type="ARBA" id="ARBA00004141"/>
    </source>
</evidence>
<name>A0A6P9AFP3_THRPL</name>
<comment type="domain">
    <text evidence="12">The histidine box domains are involved in binding the catalytic metal ions.</text>
</comment>
<accession>A0A6P9AFP3</accession>
<evidence type="ECO:0000256" key="3">
    <source>
        <dbReference type="ARBA" id="ARBA00022516"/>
    </source>
</evidence>
<evidence type="ECO:0000256" key="8">
    <source>
        <dbReference type="ARBA" id="ARBA00023004"/>
    </source>
</evidence>
<evidence type="ECO:0000256" key="12">
    <source>
        <dbReference type="RuleBase" id="RU000581"/>
    </source>
</evidence>
<dbReference type="InterPro" id="IPR015876">
    <property type="entry name" value="Acyl-CoA_DS"/>
</dbReference>
<feature type="region of interest" description="Disordered" evidence="13">
    <location>
        <begin position="1"/>
        <end position="53"/>
    </location>
</feature>
<evidence type="ECO:0000256" key="2">
    <source>
        <dbReference type="ARBA" id="ARBA00009295"/>
    </source>
</evidence>
<reference evidence="17" key="1">
    <citation type="submission" date="2025-08" db="UniProtKB">
        <authorList>
            <consortium name="RefSeq"/>
        </authorList>
    </citation>
    <scope>IDENTIFICATION</scope>
    <source>
        <tissue evidence="17">Total insect</tissue>
    </source>
</reference>
<evidence type="ECO:0000259" key="15">
    <source>
        <dbReference type="Pfam" id="PF00487"/>
    </source>
</evidence>
<feature type="transmembrane region" description="Helical" evidence="14">
    <location>
        <begin position="271"/>
        <end position="290"/>
    </location>
</feature>
<keyword evidence="8" id="KW-0408">Iron</keyword>
<dbReference type="Pfam" id="PF00487">
    <property type="entry name" value="FA_desaturase"/>
    <property type="match status" value="1"/>
</dbReference>
<keyword evidence="6 14" id="KW-1133">Transmembrane helix</keyword>
<dbReference type="GO" id="GO:0004768">
    <property type="term" value="F:stearoyl-CoA 9-desaturase activity"/>
    <property type="evidence" value="ECO:0007669"/>
    <property type="project" value="TreeGrafter"/>
</dbReference>
<keyword evidence="4 12" id="KW-0812">Transmembrane</keyword>
<keyword evidence="11 12" id="KW-0275">Fatty acid biosynthesis</keyword>
<feature type="transmembrane region" description="Helical" evidence="14">
    <location>
        <begin position="296"/>
        <end position="315"/>
    </location>
</feature>
<dbReference type="OrthoDB" id="10260134at2759"/>
<evidence type="ECO:0000256" key="6">
    <source>
        <dbReference type="ARBA" id="ARBA00022989"/>
    </source>
</evidence>
<keyword evidence="3 12" id="KW-0444">Lipid biosynthesis</keyword>
<feature type="transmembrane region" description="Helical" evidence="14">
    <location>
        <begin position="121"/>
        <end position="141"/>
    </location>
</feature>
<keyword evidence="16" id="KW-1185">Reference proteome</keyword>
<keyword evidence="9" id="KW-0443">Lipid metabolism</keyword>
<evidence type="ECO:0000256" key="7">
    <source>
        <dbReference type="ARBA" id="ARBA00023002"/>
    </source>
</evidence>
<dbReference type="RefSeq" id="XP_034256285.1">
    <property type="nucleotide sequence ID" value="XM_034400394.1"/>
</dbReference>
<evidence type="ECO:0000256" key="9">
    <source>
        <dbReference type="ARBA" id="ARBA00023098"/>
    </source>
</evidence>
<protein>
    <submittedName>
        <fullName evidence="17">Stearoyl-CoA desaturase 5-like isoform X1</fullName>
    </submittedName>
</protein>
<evidence type="ECO:0000256" key="10">
    <source>
        <dbReference type="ARBA" id="ARBA00023136"/>
    </source>
</evidence>
<feature type="compositionally biased region" description="Low complexity" evidence="13">
    <location>
        <begin position="10"/>
        <end position="31"/>
    </location>
</feature>
<dbReference type="GO" id="GO:0005506">
    <property type="term" value="F:iron ion binding"/>
    <property type="evidence" value="ECO:0007669"/>
    <property type="project" value="TreeGrafter"/>
</dbReference>
<dbReference type="PANTHER" id="PTHR11351">
    <property type="entry name" value="ACYL-COA DESATURASE"/>
    <property type="match status" value="1"/>
</dbReference>
<evidence type="ECO:0000256" key="11">
    <source>
        <dbReference type="ARBA" id="ARBA00023160"/>
    </source>
</evidence>
<evidence type="ECO:0000256" key="4">
    <source>
        <dbReference type="ARBA" id="ARBA00022692"/>
    </source>
</evidence>
<gene>
    <name evidence="17" type="primary">LOC117654174</name>
</gene>
<evidence type="ECO:0000256" key="14">
    <source>
        <dbReference type="SAM" id="Phobius"/>
    </source>
</evidence>
<keyword evidence="7 12" id="KW-0560">Oxidoreductase</keyword>
<evidence type="ECO:0000313" key="16">
    <source>
        <dbReference type="Proteomes" id="UP000515158"/>
    </source>
</evidence>
<comment type="cofactor">
    <cofactor evidence="12">
        <name>Fe(2+)</name>
        <dbReference type="ChEBI" id="CHEBI:29033"/>
    </cofactor>
</comment>
<dbReference type="AlphaFoldDB" id="A0A6P9AFP3"/>
<dbReference type="PANTHER" id="PTHR11351:SF92">
    <property type="entry name" value="ACYL-COA DESATURASE 2-LIKE PROTEIN"/>
    <property type="match status" value="1"/>
</dbReference>
<keyword evidence="5" id="KW-0276">Fatty acid metabolism</keyword>
<dbReference type="PRINTS" id="PR00075">
    <property type="entry name" value="FACDDSATRASE"/>
</dbReference>
<dbReference type="KEGG" id="tpal:117654174"/>
<evidence type="ECO:0000313" key="17">
    <source>
        <dbReference type="RefSeq" id="XP_034256285.1"/>
    </source>
</evidence>
<dbReference type="GO" id="GO:0006636">
    <property type="term" value="P:unsaturated fatty acid biosynthetic process"/>
    <property type="evidence" value="ECO:0007669"/>
    <property type="project" value="TreeGrafter"/>
</dbReference>
<feature type="transmembrane region" description="Helical" evidence="14">
    <location>
        <begin position="147"/>
        <end position="170"/>
    </location>
</feature>
<keyword evidence="10 14" id="KW-0472">Membrane</keyword>
<comment type="subcellular location">
    <subcellularLocation>
        <location evidence="1">Membrane</location>
        <topology evidence="1">Multi-pass membrane protein</topology>
    </subcellularLocation>
</comment>
<dbReference type="InterPro" id="IPR005804">
    <property type="entry name" value="FA_desaturase_dom"/>
</dbReference>